<evidence type="ECO:0000313" key="9">
    <source>
        <dbReference type="EMBL" id="TNJ32725.1"/>
    </source>
</evidence>
<keyword evidence="10" id="KW-1185">Reference proteome</keyword>
<dbReference type="Pfam" id="PF13640">
    <property type="entry name" value="2OG-FeII_Oxy_3"/>
    <property type="match status" value="1"/>
</dbReference>
<dbReference type="Pfam" id="PF18331">
    <property type="entry name" value="PKHD_C"/>
    <property type="match status" value="1"/>
</dbReference>
<dbReference type="SUPFAM" id="SSF51197">
    <property type="entry name" value="Clavaminate synthase-like"/>
    <property type="match status" value="1"/>
</dbReference>
<dbReference type="PANTHER" id="PTHR41536:SF1">
    <property type="entry name" value="PKHD-TYPE HYDROXYLASE YBIX"/>
    <property type="match status" value="1"/>
</dbReference>
<dbReference type="Proteomes" id="UP000305760">
    <property type="component" value="Unassembled WGS sequence"/>
</dbReference>
<organism evidence="9 10">
    <name type="scientific">Arenimonas terrae</name>
    <dbReference type="NCBI Taxonomy" id="2546226"/>
    <lineage>
        <taxon>Bacteria</taxon>
        <taxon>Pseudomonadati</taxon>
        <taxon>Pseudomonadota</taxon>
        <taxon>Gammaproteobacteria</taxon>
        <taxon>Lysobacterales</taxon>
        <taxon>Lysobacteraceae</taxon>
        <taxon>Arenimonas</taxon>
    </lineage>
</organism>
<dbReference type="PROSITE" id="PS51471">
    <property type="entry name" value="FE2OG_OXY"/>
    <property type="match status" value="1"/>
</dbReference>
<dbReference type="InterPro" id="IPR044862">
    <property type="entry name" value="Pro_4_hyd_alph_FE2OG_OXY"/>
</dbReference>
<evidence type="ECO:0000259" key="8">
    <source>
        <dbReference type="PROSITE" id="PS51471"/>
    </source>
</evidence>
<evidence type="ECO:0000256" key="1">
    <source>
        <dbReference type="ARBA" id="ARBA00001961"/>
    </source>
</evidence>
<dbReference type="OrthoDB" id="9812472at2"/>
<evidence type="ECO:0000256" key="5">
    <source>
        <dbReference type="ARBA" id="ARBA00023002"/>
    </source>
</evidence>
<evidence type="ECO:0000256" key="4">
    <source>
        <dbReference type="ARBA" id="ARBA00022964"/>
    </source>
</evidence>
<dbReference type="GO" id="GO:0016706">
    <property type="term" value="F:2-oxoglutarate-dependent dioxygenase activity"/>
    <property type="evidence" value="ECO:0007669"/>
    <property type="project" value="UniProtKB-UniRule"/>
</dbReference>
<dbReference type="Gene3D" id="4.10.860.20">
    <property type="entry name" value="Rabenosyn, Rab binding domain"/>
    <property type="match status" value="1"/>
</dbReference>
<dbReference type="NCBIfam" id="NF003975">
    <property type="entry name" value="PRK05467.1-4"/>
    <property type="match status" value="1"/>
</dbReference>
<dbReference type="InterPro" id="IPR006620">
    <property type="entry name" value="Pro_4_hyd_alph"/>
</dbReference>
<comment type="cofactor">
    <cofactor evidence="7">
        <name>Fe(2+)</name>
        <dbReference type="ChEBI" id="CHEBI:29033"/>
    </cofactor>
    <text evidence="7">Binds 1 Fe(2+) ion per subunit.</text>
</comment>
<dbReference type="InterPro" id="IPR023550">
    <property type="entry name" value="PKHD_hydroxylase"/>
</dbReference>
<evidence type="ECO:0000313" key="10">
    <source>
        <dbReference type="Proteomes" id="UP000305760"/>
    </source>
</evidence>
<comment type="caution">
    <text evidence="9">The sequence shown here is derived from an EMBL/GenBank/DDBJ whole genome shotgun (WGS) entry which is preliminary data.</text>
</comment>
<dbReference type="InterPro" id="IPR041097">
    <property type="entry name" value="PKHD_C"/>
</dbReference>
<feature type="binding site" evidence="7">
    <location>
        <position position="162"/>
    </location>
    <ligand>
        <name>Fe cation</name>
        <dbReference type="ChEBI" id="CHEBI:24875"/>
    </ligand>
</feature>
<evidence type="ECO:0000256" key="7">
    <source>
        <dbReference type="HAMAP-Rule" id="MF_00657"/>
    </source>
</evidence>
<keyword evidence="4 7" id="KW-0223">Dioxygenase</keyword>
<keyword evidence="3 7" id="KW-0847">Vitamin C</keyword>
<evidence type="ECO:0000256" key="2">
    <source>
        <dbReference type="ARBA" id="ARBA00022723"/>
    </source>
</evidence>
<dbReference type="PANTHER" id="PTHR41536">
    <property type="entry name" value="PKHD-TYPE HYDROXYLASE YBIX"/>
    <property type="match status" value="1"/>
</dbReference>
<accession>A0A5C4RP53</accession>
<dbReference type="Gene3D" id="2.60.120.620">
    <property type="entry name" value="q2cbj1_9rhob like domain"/>
    <property type="match status" value="1"/>
</dbReference>
<comment type="cofactor">
    <cofactor evidence="1 7">
        <name>L-ascorbate</name>
        <dbReference type="ChEBI" id="CHEBI:38290"/>
    </cofactor>
</comment>
<proteinExistence type="inferred from homology"/>
<dbReference type="RefSeq" id="WP_139450339.1">
    <property type="nucleotide sequence ID" value="NZ_SMDR01000005.1"/>
</dbReference>
<gene>
    <name evidence="9" type="ORF">E1B00_15125</name>
</gene>
<feature type="domain" description="Fe2OG dioxygenase" evidence="8">
    <location>
        <begin position="78"/>
        <end position="181"/>
    </location>
</feature>
<reference evidence="9 10" key="1">
    <citation type="submission" date="2019-03" db="EMBL/GenBank/DDBJ databases">
        <title>Arenimonas daejeonensis sp. nov., isolated from compost.</title>
        <authorList>
            <person name="Jeon C.O."/>
        </authorList>
    </citation>
    <scope>NUCLEOTIDE SEQUENCE [LARGE SCALE GENOMIC DNA]</scope>
    <source>
        <strain evidence="9 10">R29</strain>
    </source>
</reference>
<dbReference type="AlphaFoldDB" id="A0A5C4RP53"/>
<dbReference type="InterPro" id="IPR005123">
    <property type="entry name" value="Oxoglu/Fe-dep_dioxygenase_dom"/>
</dbReference>
<evidence type="ECO:0000256" key="3">
    <source>
        <dbReference type="ARBA" id="ARBA00022896"/>
    </source>
</evidence>
<feature type="binding site" evidence="7">
    <location>
        <position position="96"/>
    </location>
    <ligand>
        <name>Fe cation</name>
        <dbReference type="ChEBI" id="CHEBI:24875"/>
    </ligand>
</feature>
<dbReference type="GO" id="GO:0005506">
    <property type="term" value="F:iron ion binding"/>
    <property type="evidence" value="ECO:0007669"/>
    <property type="project" value="UniProtKB-UniRule"/>
</dbReference>
<dbReference type="GO" id="GO:0006974">
    <property type="term" value="P:DNA damage response"/>
    <property type="evidence" value="ECO:0007669"/>
    <property type="project" value="TreeGrafter"/>
</dbReference>
<evidence type="ECO:0000256" key="6">
    <source>
        <dbReference type="ARBA" id="ARBA00023004"/>
    </source>
</evidence>
<dbReference type="NCBIfam" id="NF003974">
    <property type="entry name" value="PRK05467.1-3"/>
    <property type="match status" value="1"/>
</dbReference>
<keyword evidence="5 7" id="KW-0560">Oxidoreductase</keyword>
<feature type="binding site" evidence="7">
    <location>
        <position position="172"/>
    </location>
    <ligand>
        <name>2-oxoglutarate</name>
        <dbReference type="ChEBI" id="CHEBI:16810"/>
    </ligand>
</feature>
<protein>
    <submittedName>
        <fullName evidence="9">Fe2+-dependent dioxygenase</fullName>
    </submittedName>
</protein>
<dbReference type="GO" id="GO:0031418">
    <property type="term" value="F:L-ascorbic acid binding"/>
    <property type="evidence" value="ECO:0007669"/>
    <property type="project" value="UniProtKB-KW"/>
</dbReference>
<keyword evidence="6 7" id="KW-0408">Iron</keyword>
<dbReference type="SMART" id="SM00702">
    <property type="entry name" value="P4Hc"/>
    <property type="match status" value="1"/>
</dbReference>
<sequence length="229" mass="25148">MLLHVPNVLNAEQVAEFRQRLAGAGWADGKLTAGYQSAQAKDNAQLPDNDPVARELGGRVLDALGRSPLFFSAALPRRIYPPLFNRYAGGQSFGFHVDNAIRYERGANGAQVPVRTDVSSTLFLSAPEEYEGGELVIQDTYGTQRVKLAAGDLVLYPGTSLHQVTPVTRGERIACFFWTQSLVRDAGQRRELFELDLAIQRLTVAAPGNPALVQLTGVYHNLLRRWSDA</sequence>
<feature type="binding site" evidence="7">
    <location>
        <position position="98"/>
    </location>
    <ligand>
        <name>Fe cation</name>
        <dbReference type="ChEBI" id="CHEBI:24875"/>
    </ligand>
</feature>
<keyword evidence="2 7" id="KW-0479">Metal-binding</keyword>
<name>A0A5C4RP53_9GAMM</name>
<dbReference type="GO" id="GO:0006879">
    <property type="term" value="P:intracellular iron ion homeostasis"/>
    <property type="evidence" value="ECO:0007669"/>
    <property type="project" value="TreeGrafter"/>
</dbReference>
<dbReference type="HAMAP" id="MF_00657">
    <property type="entry name" value="Hydroxyl_YbiX"/>
    <property type="match status" value="1"/>
</dbReference>
<dbReference type="EMBL" id="SMDR01000005">
    <property type="protein sequence ID" value="TNJ32725.1"/>
    <property type="molecule type" value="Genomic_DNA"/>
</dbReference>